<evidence type="ECO:0000313" key="1">
    <source>
        <dbReference type="EMBL" id="VAW08967.1"/>
    </source>
</evidence>
<protein>
    <submittedName>
        <fullName evidence="1">Uncharacterized protein</fullName>
    </submittedName>
</protein>
<sequence>EQQHRPYRSPGIEIDPDIPVPSKIIKIASAYDQGQIELGLSPVESLEKIHQGSAYEFDPAIAASLRRVLVFRGEIPY</sequence>
<dbReference type="EMBL" id="UOEI01000658">
    <property type="protein sequence ID" value="VAW08967.1"/>
    <property type="molecule type" value="Genomic_DNA"/>
</dbReference>
<accession>A0A3B0T6J1</accession>
<dbReference type="AlphaFoldDB" id="A0A3B0T6J1"/>
<reference evidence="1" key="1">
    <citation type="submission" date="2018-06" db="EMBL/GenBank/DDBJ databases">
        <authorList>
            <person name="Zhirakovskaya E."/>
        </authorList>
    </citation>
    <scope>NUCLEOTIDE SEQUENCE</scope>
</reference>
<organism evidence="1">
    <name type="scientific">hydrothermal vent metagenome</name>
    <dbReference type="NCBI Taxonomy" id="652676"/>
    <lineage>
        <taxon>unclassified sequences</taxon>
        <taxon>metagenomes</taxon>
        <taxon>ecological metagenomes</taxon>
    </lineage>
</organism>
<proteinExistence type="predicted"/>
<gene>
    <name evidence="1" type="ORF">MNBD_ACTINO01-1034</name>
</gene>
<name>A0A3B0T6J1_9ZZZZ</name>
<feature type="non-terminal residue" evidence="1">
    <location>
        <position position="1"/>
    </location>
</feature>